<accession>A0A5B7E4Q3</accession>
<evidence type="ECO:0000256" key="1">
    <source>
        <dbReference type="SAM" id="MobiDB-lite"/>
    </source>
</evidence>
<organism evidence="2 3">
    <name type="scientific">Portunus trituberculatus</name>
    <name type="common">Swimming crab</name>
    <name type="synonym">Neptunus trituberculatus</name>
    <dbReference type="NCBI Taxonomy" id="210409"/>
    <lineage>
        <taxon>Eukaryota</taxon>
        <taxon>Metazoa</taxon>
        <taxon>Ecdysozoa</taxon>
        <taxon>Arthropoda</taxon>
        <taxon>Crustacea</taxon>
        <taxon>Multicrustacea</taxon>
        <taxon>Malacostraca</taxon>
        <taxon>Eumalacostraca</taxon>
        <taxon>Eucarida</taxon>
        <taxon>Decapoda</taxon>
        <taxon>Pleocyemata</taxon>
        <taxon>Brachyura</taxon>
        <taxon>Eubrachyura</taxon>
        <taxon>Portunoidea</taxon>
        <taxon>Portunidae</taxon>
        <taxon>Portuninae</taxon>
        <taxon>Portunus</taxon>
    </lineage>
</organism>
<keyword evidence="3" id="KW-1185">Reference proteome</keyword>
<comment type="caution">
    <text evidence="2">The sequence shown here is derived from an EMBL/GenBank/DDBJ whole genome shotgun (WGS) entry which is preliminary data.</text>
</comment>
<feature type="region of interest" description="Disordered" evidence="1">
    <location>
        <begin position="55"/>
        <end position="139"/>
    </location>
</feature>
<evidence type="ECO:0000313" key="3">
    <source>
        <dbReference type="Proteomes" id="UP000324222"/>
    </source>
</evidence>
<protein>
    <submittedName>
        <fullName evidence="2">Uncharacterized protein</fullName>
    </submittedName>
</protein>
<dbReference type="EMBL" id="VSRR010001995">
    <property type="protein sequence ID" value="MPC28970.1"/>
    <property type="molecule type" value="Genomic_DNA"/>
</dbReference>
<dbReference type="Proteomes" id="UP000324222">
    <property type="component" value="Unassembled WGS sequence"/>
</dbReference>
<gene>
    <name evidence="2" type="ORF">E2C01_022186</name>
</gene>
<feature type="compositionally biased region" description="Low complexity" evidence="1">
    <location>
        <begin position="95"/>
        <end position="114"/>
    </location>
</feature>
<evidence type="ECO:0000313" key="2">
    <source>
        <dbReference type="EMBL" id="MPC28970.1"/>
    </source>
</evidence>
<proteinExistence type="predicted"/>
<dbReference type="AlphaFoldDB" id="A0A5B7E4Q3"/>
<sequence length="183" mass="18626">MKWLLGPQLKLLTPEGCSPPLTASPAGPSGPPRTRPGGHRRVICKYLNDKVRPAIVASSGGGSQAASGRSSRGRPGRGRGCGRLPLASGSGGRAVPLSSVPSVVCLGRDGPVPRGRARRPPATPRPMPRDVPSEGGSDSLNFCAGLPVRLGGADTEAEWWAARGAASGRPAARPRPAAAAAWP</sequence>
<name>A0A5B7E4Q3_PORTR</name>
<reference evidence="2 3" key="1">
    <citation type="submission" date="2019-05" db="EMBL/GenBank/DDBJ databases">
        <title>Another draft genome of Portunus trituberculatus and its Hox gene families provides insights of decapod evolution.</title>
        <authorList>
            <person name="Jeong J.-H."/>
            <person name="Song I."/>
            <person name="Kim S."/>
            <person name="Choi T."/>
            <person name="Kim D."/>
            <person name="Ryu S."/>
            <person name="Kim W."/>
        </authorList>
    </citation>
    <scope>NUCLEOTIDE SEQUENCE [LARGE SCALE GENOMIC DNA]</scope>
    <source>
        <tissue evidence="2">Muscle</tissue>
    </source>
</reference>
<feature type="region of interest" description="Disordered" evidence="1">
    <location>
        <begin position="13"/>
        <end position="41"/>
    </location>
</feature>